<name>A0A6C1DZ16_SACPS</name>
<organism evidence="1 2">
    <name type="scientific">Saccharomyces pastorianus</name>
    <name type="common">Lager yeast</name>
    <name type="synonym">Saccharomyces cerevisiae x Saccharomyces eubayanus</name>
    <dbReference type="NCBI Taxonomy" id="27292"/>
    <lineage>
        <taxon>Eukaryota</taxon>
        <taxon>Fungi</taxon>
        <taxon>Dikarya</taxon>
        <taxon>Ascomycota</taxon>
        <taxon>Saccharomycotina</taxon>
        <taxon>Saccharomycetes</taxon>
        <taxon>Saccharomycetales</taxon>
        <taxon>Saccharomycetaceae</taxon>
        <taxon>Saccharomyces</taxon>
    </lineage>
</organism>
<reference evidence="1 2" key="1">
    <citation type="journal article" date="2019" name="BMC Genomics">
        <title>Chromosome level assembly and comparative genome analysis confirm lager-brewing yeasts originated from a single hybridization.</title>
        <authorList>
            <person name="Salazar A.N."/>
            <person name="Gorter de Vries A.R."/>
            <person name="van den Broek M."/>
            <person name="Brouwers N."/>
            <person name="de la Torre Cortes P."/>
            <person name="Kuijpers N.G.A."/>
            <person name="Daran J.G."/>
            <person name="Abeel T."/>
        </authorList>
    </citation>
    <scope>NUCLEOTIDE SEQUENCE [LARGE SCALE GENOMIC DNA]</scope>
    <source>
        <strain evidence="1 2">CBS 1483</strain>
    </source>
</reference>
<dbReference type="Proteomes" id="UP000501346">
    <property type="component" value="Chromosome ScXIII"/>
</dbReference>
<evidence type="ECO:0000313" key="1">
    <source>
        <dbReference type="EMBL" id="QID81767.1"/>
    </source>
</evidence>
<evidence type="ECO:0000313" key="2">
    <source>
        <dbReference type="Proteomes" id="UP000501346"/>
    </source>
</evidence>
<keyword evidence="2" id="KW-1185">Reference proteome</keyword>
<sequence>MAFQDQDIFIVFSHASLFLNQNDLLSLSLTSKKMHDMIAIPRLYSNIHITKNPVLRTNKWFLDGGKTYVSGYRSVLKTGDKNDIFLYDRIERLLETSHLKCIKQLTIDEDLFHNREEGLQLLQRLVNEITDLDVIESLDIKDPTLFELCSAKYYRLSSLKKRVVYGETGFDGIKLWQNFKSLKWQLPESLDLQNVIIPEVGVMLMKQLNGGELEIKDEAYSSLRVFEYFDSLNLRFKNLRRLKLNHVHKQGDGSATSMRLSSRAFKDVVNLSNLKALELEFSCEVDDCECDDDFLQDITGNLVSLTSLGFIEKTFTKKGYHYMDEKWDLVVNKFILNLPNVSKDLRLLSIRHDPPLNGKGIDTVDGNLLRRKKLYEKVLPKLTSLETIIAPTVLQSITSYEMYACDLLWNGCKCAFCSKYLPLFDKYIMNHQYFSTPDARYLDIIPIVFAAYTGKSLAKRFDPQKNWDLDLLQYAPEDTTWNFHGFERIHHFASYECYFDESSFEPLATIISHFFYPYMNYLIKILPNLRQTMLSGIYFSVSPELHTYETIYD</sequence>
<gene>
    <name evidence="1" type="primary">ROY1_1</name>
    <name evidence="1" type="ORF">GRS66_004162</name>
</gene>
<accession>A0A6C1DZ16</accession>
<dbReference type="EMBL" id="CP048994">
    <property type="protein sequence ID" value="QID81767.1"/>
    <property type="molecule type" value="Genomic_DNA"/>
</dbReference>
<dbReference type="OrthoDB" id="3976101at2759"/>
<dbReference type="AlphaFoldDB" id="A0A6C1DZ16"/>
<proteinExistence type="predicted"/>
<protein>
    <submittedName>
        <fullName evidence="1">GTPase inhibitor</fullName>
    </submittedName>
</protein>